<dbReference type="PROSITE" id="PS00518">
    <property type="entry name" value="ZF_RING_1"/>
    <property type="match status" value="1"/>
</dbReference>
<keyword evidence="2 4" id="KW-0863">Zinc-finger</keyword>
<proteinExistence type="predicted"/>
<keyword evidence="3" id="KW-0862">Zinc</keyword>
<feature type="compositionally biased region" description="Basic and acidic residues" evidence="5">
    <location>
        <begin position="109"/>
        <end position="121"/>
    </location>
</feature>
<feature type="compositionally biased region" description="Basic and acidic residues" evidence="5">
    <location>
        <begin position="59"/>
        <end position="72"/>
    </location>
</feature>
<dbReference type="Proteomes" id="UP000281245">
    <property type="component" value="Unassembled WGS sequence"/>
</dbReference>
<sequence>MADSHMPRDVYTGMWENYDHHENENDNDDDSDDGWDFGNLSNDDLNTDEQVGGLEQEQDPPHRHSHAPEAEHPPPTQPPPPRPRSSSPPTAQPSLTSTEEPARQADLSQRAEHSENWRQDPGRGGPGSLNYILDNDFETLHTPEQSPAQDTENMPASTRRRANQGNSIVDLTAPSSPMLQSGGSSTAPRSLKRAAQDAQEEDHSKRHKSAKKQNPIDELDLTNEAPSAEDELRQGQQASAVAAQQADTDDASASLKIGRRQCIICMEPYTNATVTACGHLYCHECLSQALIAGEKNSERATGNCPVCRKSLSRKKATQVIPLSFLKKSAFRTKGRRDMNVSGEGGQLMGESDNRRLGGF</sequence>
<dbReference type="InterPro" id="IPR013083">
    <property type="entry name" value="Znf_RING/FYVE/PHD"/>
</dbReference>
<evidence type="ECO:0000256" key="2">
    <source>
        <dbReference type="ARBA" id="ARBA00022771"/>
    </source>
</evidence>
<evidence type="ECO:0000256" key="1">
    <source>
        <dbReference type="ARBA" id="ARBA00022723"/>
    </source>
</evidence>
<dbReference type="GO" id="GO:0140082">
    <property type="term" value="F:SUMO-ubiquitin ligase activity"/>
    <property type="evidence" value="ECO:0007669"/>
    <property type="project" value="TreeGrafter"/>
</dbReference>
<evidence type="ECO:0000313" key="8">
    <source>
        <dbReference type="Proteomes" id="UP000281245"/>
    </source>
</evidence>
<dbReference type="GO" id="GO:0033768">
    <property type="term" value="C:SUMO-targeted ubiquitin ligase complex"/>
    <property type="evidence" value="ECO:0007669"/>
    <property type="project" value="TreeGrafter"/>
</dbReference>
<keyword evidence="1" id="KW-0479">Metal-binding</keyword>
<dbReference type="AlphaFoldDB" id="A0A3M6WTQ3"/>
<evidence type="ECO:0000259" key="6">
    <source>
        <dbReference type="PROSITE" id="PS50089"/>
    </source>
</evidence>
<feature type="compositionally biased region" description="Pro residues" evidence="5">
    <location>
        <begin position="73"/>
        <end position="83"/>
    </location>
</feature>
<evidence type="ECO:0000256" key="3">
    <source>
        <dbReference type="ARBA" id="ARBA00022833"/>
    </source>
</evidence>
<dbReference type="Pfam" id="PF13445">
    <property type="entry name" value="zf-RING_UBOX"/>
    <property type="match status" value="1"/>
</dbReference>
<dbReference type="VEuPathDB" id="FungiDB:BTJ68_11916"/>
<feature type="region of interest" description="Disordered" evidence="5">
    <location>
        <begin position="336"/>
        <end position="359"/>
    </location>
</feature>
<dbReference type="GO" id="GO:0061630">
    <property type="term" value="F:ubiquitin protein ligase activity"/>
    <property type="evidence" value="ECO:0007669"/>
    <property type="project" value="InterPro"/>
</dbReference>
<organism evidence="7 8">
    <name type="scientific">Hortaea werneckii</name>
    <name type="common">Black yeast</name>
    <name type="synonym">Cladosporium werneckii</name>
    <dbReference type="NCBI Taxonomy" id="91943"/>
    <lineage>
        <taxon>Eukaryota</taxon>
        <taxon>Fungi</taxon>
        <taxon>Dikarya</taxon>
        <taxon>Ascomycota</taxon>
        <taxon>Pezizomycotina</taxon>
        <taxon>Dothideomycetes</taxon>
        <taxon>Dothideomycetidae</taxon>
        <taxon>Mycosphaerellales</taxon>
        <taxon>Teratosphaeriaceae</taxon>
        <taxon>Hortaea</taxon>
    </lineage>
</organism>
<evidence type="ECO:0000313" key="7">
    <source>
        <dbReference type="EMBL" id="RMX81967.1"/>
    </source>
</evidence>
<dbReference type="PANTHER" id="PTHR47094:SF1">
    <property type="entry name" value="RING-TYPE E3 UBIQUITIN TRANSFERASE"/>
    <property type="match status" value="1"/>
</dbReference>
<feature type="region of interest" description="Disordered" evidence="5">
    <location>
        <begin position="17"/>
        <end position="252"/>
    </location>
</feature>
<gene>
    <name evidence="7" type="ORF">D0869_06416</name>
</gene>
<dbReference type="GO" id="GO:0006511">
    <property type="term" value="P:ubiquitin-dependent protein catabolic process"/>
    <property type="evidence" value="ECO:0007669"/>
    <property type="project" value="TreeGrafter"/>
</dbReference>
<feature type="domain" description="RING-type" evidence="6">
    <location>
        <begin position="262"/>
        <end position="308"/>
    </location>
</feature>
<accession>A0A3M6WTQ3</accession>
<dbReference type="InterPro" id="IPR017907">
    <property type="entry name" value="Znf_RING_CS"/>
</dbReference>
<dbReference type="OrthoDB" id="6270329at2759"/>
<dbReference type="SUPFAM" id="SSF57850">
    <property type="entry name" value="RING/U-box"/>
    <property type="match status" value="1"/>
</dbReference>
<dbReference type="SMART" id="SM00184">
    <property type="entry name" value="RING"/>
    <property type="match status" value="1"/>
</dbReference>
<dbReference type="InterPro" id="IPR001841">
    <property type="entry name" value="Znf_RING"/>
</dbReference>
<reference evidence="7 8" key="1">
    <citation type="journal article" date="2018" name="BMC Genomics">
        <title>Genomic evidence for intraspecific hybridization in a clonal and extremely halotolerant yeast.</title>
        <authorList>
            <person name="Gostincar C."/>
            <person name="Stajich J.E."/>
            <person name="Zupancic J."/>
            <person name="Zalar P."/>
            <person name="Gunde-Cimerman N."/>
        </authorList>
    </citation>
    <scope>NUCLEOTIDE SEQUENCE [LARGE SCALE GENOMIC DNA]</scope>
    <source>
        <strain evidence="7 8">EXF-6656</strain>
    </source>
</reference>
<name>A0A3M6WTQ3_HORWE</name>
<comment type="caution">
    <text evidence="7">The sequence shown here is derived from an EMBL/GenBank/DDBJ whole genome shotgun (WGS) entry which is preliminary data.</text>
</comment>
<evidence type="ECO:0000256" key="4">
    <source>
        <dbReference type="PROSITE-ProRule" id="PRU00175"/>
    </source>
</evidence>
<feature type="compositionally biased region" description="Polar residues" evidence="5">
    <location>
        <begin position="142"/>
        <end position="156"/>
    </location>
</feature>
<dbReference type="Gene3D" id="3.30.40.10">
    <property type="entry name" value="Zinc/RING finger domain, C3HC4 (zinc finger)"/>
    <property type="match status" value="1"/>
</dbReference>
<dbReference type="GO" id="GO:0008270">
    <property type="term" value="F:zinc ion binding"/>
    <property type="evidence" value="ECO:0007669"/>
    <property type="project" value="UniProtKB-KW"/>
</dbReference>
<dbReference type="PANTHER" id="PTHR47094">
    <property type="entry name" value="ELFLESS, ISOFORM B"/>
    <property type="match status" value="1"/>
</dbReference>
<dbReference type="InterPro" id="IPR049627">
    <property type="entry name" value="SLX8"/>
</dbReference>
<feature type="compositionally biased region" description="Polar residues" evidence="5">
    <location>
        <begin position="163"/>
        <end position="188"/>
    </location>
</feature>
<dbReference type="GO" id="GO:0032183">
    <property type="term" value="F:SUMO binding"/>
    <property type="evidence" value="ECO:0007669"/>
    <property type="project" value="TreeGrafter"/>
</dbReference>
<dbReference type="PROSITE" id="PS50089">
    <property type="entry name" value="ZF_RING_2"/>
    <property type="match status" value="1"/>
</dbReference>
<dbReference type="EMBL" id="QWIJ01000472">
    <property type="protein sequence ID" value="RMX81967.1"/>
    <property type="molecule type" value="Genomic_DNA"/>
</dbReference>
<feature type="compositionally biased region" description="Low complexity" evidence="5">
    <location>
        <begin position="234"/>
        <end position="252"/>
    </location>
</feature>
<feature type="compositionally biased region" description="Low complexity" evidence="5">
    <location>
        <begin position="84"/>
        <end position="94"/>
    </location>
</feature>
<evidence type="ECO:0000256" key="5">
    <source>
        <dbReference type="SAM" id="MobiDB-lite"/>
    </source>
</evidence>
<protein>
    <recommendedName>
        <fullName evidence="6">RING-type domain-containing protein</fullName>
    </recommendedName>
</protein>
<feature type="compositionally biased region" description="Acidic residues" evidence="5">
    <location>
        <begin position="25"/>
        <end position="35"/>
    </location>
</feature>
<dbReference type="InterPro" id="IPR027370">
    <property type="entry name" value="Znf-RING_euk"/>
</dbReference>